<dbReference type="EMBL" id="AY814438">
    <property type="protein sequence ID" value="AAW26170.1"/>
    <property type="molecule type" value="mRNA"/>
</dbReference>
<name>Q5DDD6_SCHJA</name>
<proteinExistence type="evidence at transcript level"/>
<feature type="chain" id="PRO_5004254190" evidence="1">
    <location>
        <begin position="22"/>
        <end position="110"/>
    </location>
</feature>
<reference evidence="2" key="2">
    <citation type="journal article" date="2006" name="PLoS Pathog.">
        <title>New perspectives on host-parasite interplay by comparative transcriptomic and proteomic analyses of Schistosoma japonicum.</title>
        <authorList>
            <person name="Liu F."/>
            <person name="Lu J."/>
            <person name="Hu W."/>
            <person name="Wang S.Y."/>
            <person name="Cui S.J."/>
            <person name="Chi M."/>
            <person name="Yan Q."/>
            <person name="Wang X.R."/>
            <person name="Song H.D."/>
            <person name="Xu X.N."/>
            <person name="Wang J.J."/>
            <person name="Zhang X.L."/>
            <person name="Zhang X."/>
            <person name="Wang Z.Q."/>
            <person name="Xue C.L."/>
            <person name="Brindley P.J."/>
            <person name="McManus D.P."/>
            <person name="Yang P.Y."/>
            <person name="Feng Z."/>
            <person name="Chen Z."/>
            <person name="Han Z.G."/>
        </authorList>
    </citation>
    <scope>NUCLEOTIDE SEQUENCE</scope>
</reference>
<feature type="signal peptide" evidence="1">
    <location>
        <begin position="1"/>
        <end position="21"/>
    </location>
</feature>
<keyword evidence="1" id="KW-0732">Signal</keyword>
<reference evidence="2" key="1">
    <citation type="submission" date="2004-11" db="EMBL/GenBank/DDBJ databases">
        <title>The full-length cDNA sequences of Schistosoma japonicum genes.</title>
        <authorList>
            <person name="Han Z."/>
        </authorList>
    </citation>
    <scope>NUCLEOTIDE SEQUENCE</scope>
</reference>
<organism evidence="2">
    <name type="scientific">Schistosoma japonicum</name>
    <name type="common">Blood fluke</name>
    <dbReference type="NCBI Taxonomy" id="6182"/>
    <lineage>
        <taxon>Eukaryota</taxon>
        <taxon>Metazoa</taxon>
        <taxon>Spiralia</taxon>
        <taxon>Lophotrochozoa</taxon>
        <taxon>Platyhelminthes</taxon>
        <taxon>Trematoda</taxon>
        <taxon>Digenea</taxon>
        <taxon>Strigeidida</taxon>
        <taxon>Schistosomatoidea</taxon>
        <taxon>Schistosomatidae</taxon>
        <taxon>Schistosoma</taxon>
    </lineage>
</organism>
<dbReference type="AlphaFoldDB" id="Q5DDD6"/>
<sequence length="110" mass="12758">MFVVNHVLVIVWMLNVMQVETFTFMAPIKFDESGDMYVALDNVNISLSSDFTLTISDNDCTKTLSLKPPDEGEKFAQSGYRSGSSLCKSWFLPKRRNRPRRPNNWWFDLN</sequence>
<evidence type="ECO:0000313" key="2">
    <source>
        <dbReference type="EMBL" id="AAW26170.1"/>
    </source>
</evidence>
<accession>Q5DDD6</accession>
<evidence type="ECO:0000256" key="1">
    <source>
        <dbReference type="SAM" id="SignalP"/>
    </source>
</evidence>
<protein>
    <submittedName>
        <fullName evidence="2">SJCHGC07515 protein</fullName>
    </submittedName>
</protein>